<dbReference type="EMBL" id="MN739163">
    <property type="protein sequence ID" value="QHS91716.1"/>
    <property type="molecule type" value="Genomic_DNA"/>
</dbReference>
<proteinExistence type="predicted"/>
<sequence length="136" mass="15390">MLNNVLYQDHPIIKNKDWLLGVLHIYNAAIKGLHQVTLNTVCWDILQKINRKHAELVAISLSSDYTNGMLEAAHYFVKFFAPDNGQLSNIKDKLIEMLDLDIEQITILISSTSQTTSFQSSLQYQVKPLTDSPSLS</sequence>
<dbReference type="AlphaFoldDB" id="A0A6C0BHR7"/>
<name>A0A6C0BHR7_9ZZZZ</name>
<reference evidence="1" key="1">
    <citation type="journal article" date="2020" name="Nature">
        <title>Giant virus diversity and host interactions through global metagenomics.</title>
        <authorList>
            <person name="Schulz F."/>
            <person name="Roux S."/>
            <person name="Paez-Espino D."/>
            <person name="Jungbluth S."/>
            <person name="Walsh D.A."/>
            <person name="Denef V.J."/>
            <person name="McMahon K.D."/>
            <person name="Konstantinidis K.T."/>
            <person name="Eloe-Fadrosh E.A."/>
            <person name="Kyrpides N.C."/>
            <person name="Woyke T."/>
        </authorList>
    </citation>
    <scope>NUCLEOTIDE SEQUENCE</scope>
    <source>
        <strain evidence="1">GVMAG-M-3300013006-15</strain>
    </source>
</reference>
<protein>
    <submittedName>
        <fullName evidence="1">Uncharacterized protein</fullName>
    </submittedName>
</protein>
<evidence type="ECO:0000313" key="1">
    <source>
        <dbReference type="EMBL" id="QHS91716.1"/>
    </source>
</evidence>
<accession>A0A6C0BHR7</accession>
<organism evidence="1">
    <name type="scientific">viral metagenome</name>
    <dbReference type="NCBI Taxonomy" id="1070528"/>
    <lineage>
        <taxon>unclassified sequences</taxon>
        <taxon>metagenomes</taxon>
        <taxon>organismal metagenomes</taxon>
    </lineage>
</organism>